<proteinExistence type="predicted"/>
<accession>A0A7X2TS51</accession>
<dbReference type="RefSeq" id="WP_154425977.1">
    <property type="nucleotide sequence ID" value="NZ_JAQYPZ010000140.1"/>
</dbReference>
<dbReference type="Proteomes" id="UP000460549">
    <property type="component" value="Unassembled WGS sequence"/>
</dbReference>
<name>A0A7X2TS51_9SPIO</name>
<reference evidence="1 2" key="1">
    <citation type="submission" date="2019-08" db="EMBL/GenBank/DDBJ databases">
        <title>In-depth cultivation of the pig gut microbiome towards novel bacterial diversity and tailored functional studies.</title>
        <authorList>
            <person name="Wylensek D."/>
            <person name="Hitch T.C.A."/>
            <person name="Clavel T."/>
        </authorList>
    </citation>
    <scope>NUCLEOTIDE SEQUENCE [LARGE SCALE GENOMIC DNA]</scope>
    <source>
        <strain evidence="1 2">NM-380-WT-3C1</strain>
    </source>
</reference>
<keyword evidence="2" id="KW-1185">Reference proteome</keyword>
<organism evidence="1 2">
    <name type="scientific">Bullifex porci</name>
    <dbReference type="NCBI Taxonomy" id="2606638"/>
    <lineage>
        <taxon>Bacteria</taxon>
        <taxon>Pseudomonadati</taxon>
        <taxon>Spirochaetota</taxon>
        <taxon>Spirochaetia</taxon>
        <taxon>Spirochaetales</taxon>
        <taxon>Spirochaetaceae</taxon>
        <taxon>Bullifex</taxon>
    </lineage>
</organism>
<evidence type="ECO:0000313" key="1">
    <source>
        <dbReference type="EMBL" id="MSU06815.1"/>
    </source>
</evidence>
<protein>
    <submittedName>
        <fullName evidence="1">Uncharacterized protein</fullName>
    </submittedName>
</protein>
<dbReference type="AlphaFoldDB" id="A0A7X2TS51"/>
<dbReference type="EMBL" id="VUNN01000017">
    <property type="protein sequence ID" value="MSU06815.1"/>
    <property type="molecule type" value="Genomic_DNA"/>
</dbReference>
<evidence type="ECO:0000313" key="2">
    <source>
        <dbReference type="Proteomes" id="UP000460549"/>
    </source>
</evidence>
<comment type="caution">
    <text evidence="1">The sequence shown here is derived from an EMBL/GenBank/DDBJ whole genome shotgun (WGS) entry which is preliminary data.</text>
</comment>
<gene>
    <name evidence="1" type="ORF">FYJ80_08525</name>
</gene>
<sequence>MENKERGAILSGRPISDEIVLSIPMRYNPEPSVLVGETICENVASFYNDILPLELMDYYAALLTAGPTDEDDYFDEEEL</sequence>